<sequence length="922" mass="103006">MSQQLRPSDSENASKAEVAEARKALRAVALTSRIFSYSAVKILWRRLDNFFPLLCLLPEFRPDDRQTYHMTGSIEDADWDRFDRHAAYVREVIYTSPPKSAKINPTTFIRLAQHKACLLPNLTLFECSDDSCNLDLILFVSPALASVRLETSHAADAETFLNLALAMSSPISKLTIAGLPNSILSTCARFLNLETIEFKQLRQPFTTNAFEALGSLPRLRSLTTDLSSWDPKALEAVAPKSVFCALTRMKFDCIGADIAQTIKLLLPSIGSPSMTSISVRLHSYGVARYTNEAMLSLSQTIASQWPTSLETLEIRGLKSTVEDFGHIEGATGIRTLELTDTLKGSLNDPRFLSTLRTWTHLESLTITGAEADLDVIKCLAQHCPSLHYLRLAFFPHPLPEVHTTPVLAHPLAELRMCETSRDTGWDSTNRYHSMHSAPDLHAVAMHLDRLFPNLTKIHGEGYHNSWSQIEKLVFMCQQTKIGSMAELFYLLRLRAATFWQFFGVDKYARSSEKTGEGDAGMPQTNFFKHSQTSGFVWQPTSISLFSSWFSLDFCASGRINRTLFFADAVIQSILGSYHRPHHTAWAATWARPPDPAASTDRVRMTWRAEYLPSPPLSFSTFMAVFRSLSSRYHFVSILCSVQVVCGVLTMRSFGFEETVRAQPAEPITNSPASTNTYICSVFSRFLDFSSDSIENSVFIALIFLFTRGHEVITPCFDLSRLYHAGTQCKCAPLLIGLTLPVLIVGILFCAIPQIALRARTQHGEAMVQVPIPPPPPPPVQLVPAWALGNVCDTETVPDAQLLVMLEEGFRDSGADRTVDYVARLMTDRNDRGEIETLTVTLMINQFALVPKPVTTTTNALWICIALNSKGFRVQIFASLYYHSLRRNQRWDSALDSLASVDRESDENDEKQAECVYLPPNPA</sequence>
<name>A0AAW0E3F0_9AGAR</name>
<proteinExistence type="predicted"/>
<reference evidence="3 4" key="1">
    <citation type="journal article" date="2024" name="J Genomics">
        <title>Draft genome sequencing and assembly of Favolaschia claudopus CIRM-BRFM 2984 isolated from oak limbs.</title>
        <authorList>
            <person name="Navarro D."/>
            <person name="Drula E."/>
            <person name="Chaduli D."/>
            <person name="Cazenave R."/>
            <person name="Ahrendt S."/>
            <person name="Wang J."/>
            <person name="Lipzen A."/>
            <person name="Daum C."/>
            <person name="Barry K."/>
            <person name="Grigoriev I.V."/>
            <person name="Favel A."/>
            <person name="Rosso M.N."/>
            <person name="Martin F."/>
        </authorList>
    </citation>
    <scope>NUCLEOTIDE SEQUENCE [LARGE SCALE GENOMIC DNA]</scope>
    <source>
        <strain evidence="3 4">CIRM-BRFM 2984</strain>
    </source>
</reference>
<feature type="transmembrane region" description="Helical" evidence="2">
    <location>
        <begin position="733"/>
        <end position="756"/>
    </location>
</feature>
<dbReference type="InterPro" id="IPR032675">
    <property type="entry name" value="LRR_dom_sf"/>
</dbReference>
<organism evidence="3 4">
    <name type="scientific">Favolaschia claudopus</name>
    <dbReference type="NCBI Taxonomy" id="2862362"/>
    <lineage>
        <taxon>Eukaryota</taxon>
        <taxon>Fungi</taxon>
        <taxon>Dikarya</taxon>
        <taxon>Basidiomycota</taxon>
        <taxon>Agaricomycotina</taxon>
        <taxon>Agaricomycetes</taxon>
        <taxon>Agaricomycetidae</taxon>
        <taxon>Agaricales</taxon>
        <taxon>Marasmiineae</taxon>
        <taxon>Mycenaceae</taxon>
        <taxon>Favolaschia</taxon>
    </lineage>
</organism>
<dbReference type="SUPFAM" id="SSF52047">
    <property type="entry name" value="RNI-like"/>
    <property type="match status" value="1"/>
</dbReference>
<evidence type="ECO:0000256" key="1">
    <source>
        <dbReference type="SAM" id="MobiDB-lite"/>
    </source>
</evidence>
<accession>A0AAW0E3F0</accession>
<dbReference type="EMBL" id="JAWWNJ010000004">
    <property type="protein sequence ID" value="KAK7058118.1"/>
    <property type="molecule type" value="Genomic_DNA"/>
</dbReference>
<evidence type="ECO:0000256" key="2">
    <source>
        <dbReference type="SAM" id="Phobius"/>
    </source>
</evidence>
<dbReference type="Gene3D" id="3.80.10.10">
    <property type="entry name" value="Ribonuclease Inhibitor"/>
    <property type="match status" value="1"/>
</dbReference>
<evidence type="ECO:0000313" key="3">
    <source>
        <dbReference type="EMBL" id="KAK7058118.1"/>
    </source>
</evidence>
<keyword evidence="2" id="KW-0812">Transmembrane</keyword>
<dbReference type="Proteomes" id="UP001362999">
    <property type="component" value="Unassembled WGS sequence"/>
</dbReference>
<evidence type="ECO:0000313" key="4">
    <source>
        <dbReference type="Proteomes" id="UP001362999"/>
    </source>
</evidence>
<protein>
    <submittedName>
        <fullName evidence="3">Uncharacterized protein</fullName>
    </submittedName>
</protein>
<comment type="caution">
    <text evidence="3">The sequence shown here is derived from an EMBL/GenBank/DDBJ whole genome shotgun (WGS) entry which is preliminary data.</text>
</comment>
<gene>
    <name evidence="3" type="ORF">R3P38DRAFT_2760235</name>
</gene>
<feature type="region of interest" description="Disordered" evidence="1">
    <location>
        <begin position="900"/>
        <end position="922"/>
    </location>
</feature>
<keyword evidence="2" id="KW-0472">Membrane</keyword>
<keyword evidence="2" id="KW-1133">Transmembrane helix</keyword>
<dbReference type="AlphaFoldDB" id="A0AAW0E3F0"/>
<keyword evidence="4" id="KW-1185">Reference proteome</keyword>